<dbReference type="RefSeq" id="WP_176140855.1">
    <property type="nucleotide sequence ID" value="NZ_BMCL01000001.1"/>
</dbReference>
<protein>
    <recommendedName>
        <fullName evidence="4">DUF3300 domain-containing protein</fullName>
    </recommendedName>
</protein>
<reference evidence="2 3" key="1">
    <citation type="submission" date="2017-02" db="EMBL/GenBank/DDBJ databases">
        <authorList>
            <person name="Peterson S.W."/>
        </authorList>
    </citation>
    <scope>NUCLEOTIDE SEQUENCE [LARGE SCALE GENOMIC DNA]</scope>
    <source>
        <strain evidence="2 3">P15</strain>
    </source>
</reference>
<evidence type="ECO:0008006" key="4">
    <source>
        <dbReference type="Google" id="ProtNLM"/>
    </source>
</evidence>
<name>A0A1T5LHC1_9GAMM</name>
<dbReference type="PROSITE" id="PS51257">
    <property type="entry name" value="PROKAR_LIPOPROTEIN"/>
    <property type="match status" value="1"/>
</dbReference>
<dbReference type="PANTHER" id="PTHR40269">
    <property type="entry name" value="OUTER MEMBRANE PROTEIN-RELATED"/>
    <property type="match status" value="1"/>
</dbReference>
<evidence type="ECO:0000313" key="2">
    <source>
        <dbReference type="EMBL" id="SKC75224.1"/>
    </source>
</evidence>
<evidence type="ECO:0000256" key="1">
    <source>
        <dbReference type="SAM" id="MobiDB-lite"/>
    </source>
</evidence>
<feature type="compositionally biased region" description="Acidic residues" evidence="1">
    <location>
        <begin position="313"/>
        <end position="323"/>
    </location>
</feature>
<dbReference type="Proteomes" id="UP000190341">
    <property type="component" value="Unassembled WGS sequence"/>
</dbReference>
<sequence>MSFPRTHYLAAVLTAFLGCAPVSGLVIAPARAAPAISTADRLVPVVASVALYPDPLLAQVFTAAQFPGQVAEASRWLQLNPRLQGDAATRQAARKRWNASVQSLVAFPDVLHAMAGQPAWLRNLGQAYAQQPTQVMDAVQRLRRQAYQAGHLRTGKQQQVVLAHGRISIEPVDPRLVYVPAYDPVVVYGHWAYASPPVVFAPRARVGEAVAAGLAFGLGVAIINAQWGDIDWDHGTTVVNHYYTDNSVYVDDRSTHVDNSDHSIRVEDNSDHSIHVEDNSDHSNHIEDNSDHSNHVEDNSDHVSQVDASSPVIDDDEGDDGDDISSGQPDHDGADDTIVGEDDEEEQEADISFDNDPVEESNDGFSDEDDGSDDGLSSDDSDADGGISDDGGDADSGFSGDEDE</sequence>
<dbReference type="Pfam" id="PF11737">
    <property type="entry name" value="DUF3300"/>
    <property type="match status" value="1"/>
</dbReference>
<feature type="compositionally biased region" description="Acidic residues" evidence="1">
    <location>
        <begin position="335"/>
        <end position="383"/>
    </location>
</feature>
<feature type="region of interest" description="Disordered" evidence="1">
    <location>
        <begin position="259"/>
        <end position="404"/>
    </location>
</feature>
<organism evidence="2 3">
    <name type="scientific">Pseudoxanthomonas indica</name>
    <dbReference type="NCBI Taxonomy" id="428993"/>
    <lineage>
        <taxon>Bacteria</taxon>
        <taxon>Pseudomonadati</taxon>
        <taxon>Pseudomonadota</taxon>
        <taxon>Gammaproteobacteria</taxon>
        <taxon>Lysobacterales</taxon>
        <taxon>Lysobacteraceae</taxon>
        <taxon>Pseudoxanthomonas</taxon>
    </lineage>
</organism>
<dbReference type="PANTHER" id="PTHR40269:SF1">
    <property type="entry name" value="OUTER MEMBRANE PROTEIN"/>
    <property type="match status" value="1"/>
</dbReference>
<dbReference type="EMBL" id="FUZV01000002">
    <property type="protein sequence ID" value="SKC75224.1"/>
    <property type="molecule type" value="Genomic_DNA"/>
</dbReference>
<dbReference type="InterPro" id="IPR021728">
    <property type="entry name" value="DUF3300"/>
</dbReference>
<gene>
    <name evidence="2" type="ORF">SAMN06296058_2499</name>
</gene>
<accession>A0A1T5LHC1</accession>
<keyword evidence="3" id="KW-1185">Reference proteome</keyword>
<proteinExistence type="predicted"/>
<feature type="compositionally biased region" description="Basic and acidic residues" evidence="1">
    <location>
        <begin position="259"/>
        <end position="301"/>
    </location>
</feature>
<dbReference type="STRING" id="428993.SAMN06296058_2499"/>
<feature type="compositionally biased region" description="Low complexity" evidence="1">
    <location>
        <begin position="395"/>
        <end position="404"/>
    </location>
</feature>
<evidence type="ECO:0000313" key="3">
    <source>
        <dbReference type="Proteomes" id="UP000190341"/>
    </source>
</evidence>
<dbReference type="AlphaFoldDB" id="A0A1T5LHC1"/>